<proteinExistence type="predicted"/>
<keyword evidence="1" id="KW-0472">Membrane</keyword>
<feature type="transmembrane region" description="Helical" evidence="1">
    <location>
        <begin position="190"/>
        <end position="214"/>
    </location>
</feature>
<keyword evidence="1" id="KW-1133">Transmembrane helix</keyword>
<comment type="caution">
    <text evidence="2">The sequence shown here is derived from an EMBL/GenBank/DDBJ whole genome shotgun (WGS) entry which is preliminary data.</text>
</comment>
<feature type="transmembrane region" description="Helical" evidence="1">
    <location>
        <begin position="454"/>
        <end position="472"/>
    </location>
</feature>
<dbReference type="PANTHER" id="PTHR34219">
    <property type="entry name" value="IRON-REGULATED INNER MEMBRANE PROTEIN-RELATED"/>
    <property type="match status" value="1"/>
</dbReference>
<dbReference type="EMBL" id="NQYH01000009">
    <property type="protein sequence ID" value="RIY40346.1"/>
    <property type="molecule type" value="Genomic_DNA"/>
</dbReference>
<evidence type="ECO:0000313" key="3">
    <source>
        <dbReference type="Proteomes" id="UP000266206"/>
    </source>
</evidence>
<gene>
    <name evidence="2" type="ORF">CJP73_10790</name>
</gene>
<dbReference type="PANTHER" id="PTHR34219:SF4">
    <property type="entry name" value="PEPSY DOMAIN-CONTAINING PROTEIN"/>
    <property type="match status" value="1"/>
</dbReference>
<dbReference type="InterPro" id="IPR005625">
    <property type="entry name" value="PepSY-ass_TM"/>
</dbReference>
<accession>A0A3A1YS74</accession>
<name>A0A3A1YS74_9BURK</name>
<dbReference type="OrthoDB" id="9776609at2"/>
<evidence type="ECO:0000313" key="2">
    <source>
        <dbReference type="EMBL" id="RIY40346.1"/>
    </source>
</evidence>
<feature type="transmembrane region" description="Helical" evidence="1">
    <location>
        <begin position="392"/>
        <end position="410"/>
    </location>
</feature>
<feature type="transmembrane region" description="Helical" evidence="1">
    <location>
        <begin position="145"/>
        <end position="169"/>
    </location>
</feature>
<evidence type="ECO:0000256" key="1">
    <source>
        <dbReference type="SAM" id="Phobius"/>
    </source>
</evidence>
<dbReference type="Pfam" id="PF03929">
    <property type="entry name" value="PepSY_TM"/>
    <property type="match status" value="1"/>
</dbReference>
<organism evidence="2 3">
    <name type="scientific">Neopusillimonas maritima</name>
    <dbReference type="NCBI Taxonomy" id="2026239"/>
    <lineage>
        <taxon>Bacteria</taxon>
        <taxon>Pseudomonadati</taxon>
        <taxon>Pseudomonadota</taxon>
        <taxon>Betaproteobacteria</taxon>
        <taxon>Burkholderiales</taxon>
        <taxon>Alcaligenaceae</taxon>
        <taxon>Neopusillimonas</taxon>
    </lineage>
</organism>
<feature type="transmembrane region" description="Helical" evidence="1">
    <location>
        <begin position="12"/>
        <end position="37"/>
    </location>
</feature>
<reference evidence="2 3" key="1">
    <citation type="submission" date="2017-08" db="EMBL/GenBank/DDBJ databases">
        <title>Pusillimonas indicus sp. nov., a member of the family Alcaligenaceae isolated from surface seawater.</title>
        <authorList>
            <person name="Li J."/>
        </authorList>
    </citation>
    <scope>NUCLEOTIDE SEQUENCE [LARGE SCALE GENOMIC DNA]</scope>
    <source>
        <strain evidence="2 3">L52-1-41</strain>
    </source>
</reference>
<protein>
    <recommendedName>
        <fullName evidence="4">Peptidase</fullName>
    </recommendedName>
</protein>
<dbReference type="Proteomes" id="UP000266206">
    <property type="component" value="Unassembled WGS sequence"/>
</dbReference>
<dbReference type="RefSeq" id="WP_119516427.1">
    <property type="nucleotide sequence ID" value="NZ_NQYH01000009.1"/>
</dbReference>
<feature type="transmembrane region" description="Helical" evidence="1">
    <location>
        <begin position="426"/>
        <end position="442"/>
    </location>
</feature>
<evidence type="ECO:0008006" key="4">
    <source>
        <dbReference type="Google" id="ProtNLM"/>
    </source>
</evidence>
<feature type="transmembrane region" description="Helical" evidence="1">
    <location>
        <begin position="484"/>
        <end position="507"/>
    </location>
</feature>
<sequence length="532" mass="59369">MNTKGFRQTNAWLHTWSGLLLGWLLYAIFATGTLSFFRDEISFWMQPEQHGSVANERTPERAVEAMQALAPDASQWSISLPGPRDSAVRVQWFDKGEKPSRFGGHRVVLDASTAQPLPERESRGGNFLYRFHFELYGLPRILARWLVGIATMMMLVAIVSGVITHKKIFADFFTFRPRKGQRSWMDAHNALAVLSLPFHFMITYSGLLLLMFMLMPWGVQTAYDGDMRAYFNDRGGRPAAVELPSTVDTTAATAAPIMPMIAQAQARWPHGVDHITVTAPGTNQAVVELRERGASSLLDRGRNERMQFNGASGALINVTPKADVDPVTATYNVLTSLHLLRFAGPGLRWLFFIAGLAGTAMVATGMVLWVVKRAPQRRKQGSHFGHYLVERLNVATIAGLLLALGAYFWANRLLPLGMAGRSDWEIRIFFIAWAACLIHACFRSHRQAWVEQLTLTAVLYFLLPVFGLVYFNTHLIRTIAAGHWLIAGFDLGLWAAAIMLATAAWFVRTRNAKPKPAGKQVSQSKEHSYANI</sequence>
<dbReference type="AlphaFoldDB" id="A0A3A1YS74"/>
<feature type="transmembrane region" description="Helical" evidence="1">
    <location>
        <begin position="349"/>
        <end position="371"/>
    </location>
</feature>
<keyword evidence="1" id="KW-0812">Transmembrane</keyword>